<gene>
    <name evidence="4" type="ORF">DES52_10368</name>
</gene>
<evidence type="ECO:0000256" key="1">
    <source>
        <dbReference type="SAM" id="MobiDB-lite"/>
    </source>
</evidence>
<keyword evidence="5" id="KW-1185">Reference proteome</keyword>
<dbReference type="AlphaFoldDB" id="A0A318SA32"/>
<feature type="compositionally biased region" description="Low complexity" evidence="1">
    <location>
        <begin position="96"/>
        <end position="114"/>
    </location>
</feature>
<keyword evidence="3" id="KW-0732">Signal</keyword>
<comment type="caution">
    <text evidence="4">The sequence shown here is derived from an EMBL/GenBank/DDBJ whole genome shotgun (WGS) entry which is preliminary data.</text>
</comment>
<sequence>MRLTSFSAHAFVLTMSMAFTLASATTPTTNVSRSGSSPFVWILIVLALVVAALAVRRELRKRTGKLPSQQASDKAPSAPSGVTGVRVAPSAPPAEVPVSQRASQPAPTPAQATPPSQPKPAPAQAAPPAQPKPAPTTVQERTVITPKPVEQPVESAPARSVPPAEAPRPAPQSTVAPVAAAAPAPAKSDDLMDGFAFLGLGDFGGTLAPASGWLSSLKTHPERVRGLSLEGGLALVHDDAGNNAAVPLGADVGEVLDVPALRGLRLSVSDQGARVVALPNGVYLVQGGTPLAAGSYLKPGVLYGLGVGTPPIAAASSFTFGSVLGAPNVEQFTSGGIDVKLLQNGRRLTPNLDPARAHLIFIDDKLDVGQAYGISSLGGLLIDQQDEAAHLHALPTGVALWQGTSQLNLGHTLEKGTSYRLSGAGLDGYTLEWHG</sequence>
<evidence type="ECO:0000313" key="5">
    <source>
        <dbReference type="Proteomes" id="UP000248326"/>
    </source>
</evidence>
<dbReference type="RefSeq" id="WP_110885601.1">
    <property type="nucleotide sequence ID" value="NZ_QJSX01000003.1"/>
</dbReference>
<feature type="signal peptide" evidence="3">
    <location>
        <begin position="1"/>
        <end position="24"/>
    </location>
</feature>
<keyword evidence="2" id="KW-1133">Transmembrane helix</keyword>
<feature type="compositionally biased region" description="Low complexity" evidence="1">
    <location>
        <begin position="171"/>
        <end position="181"/>
    </location>
</feature>
<dbReference type="OrthoDB" id="8450990at2"/>
<dbReference type="EMBL" id="QJSX01000003">
    <property type="protein sequence ID" value="PYE55238.1"/>
    <property type="molecule type" value="Genomic_DNA"/>
</dbReference>
<feature type="transmembrane region" description="Helical" evidence="2">
    <location>
        <begin position="38"/>
        <end position="55"/>
    </location>
</feature>
<proteinExistence type="predicted"/>
<evidence type="ECO:0000256" key="2">
    <source>
        <dbReference type="SAM" id="Phobius"/>
    </source>
</evidence>
<accession>A0A318SA32</accession>
<name>A0A318SA32_9DEIO</name>
<keyword evidence="2" id="KW-0812">Transmembrane</keyword>
<reference evidence="4 5" key="1">
    <citation type="submission" date="2018-06" db="EMBL/GenBank/DDBJ databases">
        <title>Genomic Encyclopedia of Type Strains, Phase IV (KMG-IV): sequencing the most valuable type-strain genomes for metagenomic binning, comparative biology and taxonomic classification.</title>
        <authorList>
            <person name="Goeker M."/>
        </authorList>
    </citation>
    <scope>NUCLEOTIDE SEQUENCE [LARGE SCALE GENOMIC DNA]</scope>
    <source>
        <strain evidence="4 5">DSM 18048</strain>
    </source>
</reference>
<protein>
    <submittedName>
        <fullName evidence="4">Uncharacterized protein</fullName>
    </submittedName>
</protein>
<evidence type="ECO:0000256" key="3">
    <source>
        <dbReference type="SAM" id="SignalP"/>
    </source>
</evidence>
<feature type="region of interest" description="Disordered" evidence="1">
    <location>
        <begin position="62"/>
        <end position="181"/>
    </location>
</feature>
<dbReference type="Proteomes" id="UP000248326">
    <property type="component" value="Unassembled WGS sequence"/>
</dbReference>
<evidence type="ECO:0000313" key="4">
    <source>
        <dbReference type="EMBL" id="PYE55238.1"/>
    </source>
</evidence>
<keyword evidence="2" id="KW-0472">Membrane</keyword>
<organism evidence="4 5">
    <name type="scientific">Deinococcus yavapaiensis KR-236</name>
    <dbReference type="NCBI Taxonomy" id="694435"/>
    <lineage>
        <taxon>Bacteria</taxon>
        <taxon>Thermotogati</taxon>
        <taxon>Deinococcota</taxon>
        <taxon>Deinococci</taxon>
        <taxon>Deinococcales</taxon>
        <taxon>Deinococcaceae</taxon>
        <taxon>Deinococcus</taxon>
    </lineage>
</organism>
<feature type="chain" id="PRO_5016442114" evidence="3">
    <location>
        <begin position="25"/>
        <end position="435"/>
    </location>
</feature>